<dbReference type="SUPFAM" id="SSF52833">
    <property type="entry name" value="Thioredoxin-like"/>
    <property type="match status" value="1"/>
</dbReference>
<dbReference type="PANTHER" id="PTHR12289">
    <property type="entry name" value="METAXIN RELATED"/>
    <property type="match status" value="1"/>
</dbReference>
<dbReference type="PANTHER" id="PTHR12289:SF41">
    <property type="entry name" value="FAILED AXON CONNECTIONS-RELATED"/>
    <property type="match status" value="1"/>
</dbReference>
<dbReference type="InterPro" id="IPR012336">
    <property type="entry name" value="Thioredoxin-like_fold"/>
</dbReference>
<name>A0A1L4BRR5_9GAMM</name>
<accession>A0A1L4BRR5</accession>
<organism evidence="3 4">
    <name type="scientific">Francisella uliginis</name>
    <dbReference type="NCBI Taxonomy" id="573570"/>
    <lineage>
        <taxon>Bacteria</taxon>
        <taxon>Pseudomonadati</taxon>
        <taxon>Pseudomonadota</taxon>
        <taxon>Gammaproteobacteria</taxon>
        <taxon>Thiotrichales</taxon>
        <taxon>Francisellaceae</taxon>
        <taxon>Francisella</taxon>
    </lineage>
</organism>
<evidence type="ECO:0000259" key="1">
    <source>
        <dbReference type="Pfam" id="PF17171"/>
    </source>
</evidence>
<dbReference type="InterPro" id="IPR036249">
    <property type="entry name" value="Thioredoxin-like_sf"/>
</dbReference>
<evidence type="ECO:0000313" key="3">
    <source>
        <dbReference type="EMBL" id="API86525.1"/>
    </source>
</evidence>
<evidence type="ECO:0000259" key="2">
    <source>
        <dbReference type="Pfam" id="PF17172"/>
    </source>
</evidence>
<dbReference type="GO" id="GO:0005737">
    <property type="term" value="C:cytoplasm"/>
    <property type="evidence" value="ECO:0007669"/>
    <property type="project" value="TreeGrafter"/>
</dbReference>
<dbReference type="Gene3D" id="3.40.30.10">
    <property type="entry name" value="Glutaredoxin"/>
    <property type="match status" value="1"/>
</dbReference>
<protein>
    <submittedName>
        <fullName evidence="3">Glutathione S-transferase</fullName>
    </submittedName>
</protein>
<reference evidence="3 4" key="1">
    <citation type="journal article" date="2016" name="Appl. Environ. Microbiol.">
        <title>Whole genome relationships among Francisella bacteria of diverse origin define new species and provide specific regions for detection.</title>
        <authorList>
            <person name="Challacombe J.F."/>
            <person name="Petersen J.M."/>
            <person name="Gallegos-Graves V."/>
            <person name="Hodge D."/>
            <person name="Pillai S."/>
            <person name="Kuske C.R."/>
        </authorList>
    </citation>
    <scope>NUCLEOTIDE SEQUENCE [LARGE SCALE GENOMIC DNA]</scope>
    <source>
        <strain evidence="4">TX07-7310</strain>
    </source>
</reference>
<dbReference type="InterPro" id="IPR036282">
    <property type="entry name" value="Glutathione-S-Trfase_C_sf"/>
</dbReference>
<dbReference type="OrthoDB" id="9810080at2"/>
<dbReference type="InterPro" id="IPR026928">
    <property type="entry name" value="FAX/IsoI-like"/>
</dbReference>
<dbReference type="Gene3D" id="1.20.1050.10">
    <property type="match status" value="1"/>
</dbReference>
<dbReference type="STRING" id="573570.F7310_03785"/>
<dbReference type="GO" id="GO:0016740">
    <property type="term" value="F:transferase activity"/>
    <property type="evidence" value="ECO:0007669"/>
    <property type="project" value="UniProtKB-KW"/>
</dbReference>
<dbReference type="InterPro" id="IPR050931">
    <property type="entry name" value="Mito_Protein_Transport_Metaxin"/>
</dbReference>
<evidence type="ECO:0000313" key="4">
    <source>
        <dbReference type="Proteomes" id="UP000184222"/>
    </source>
</evidence>
<dbReference type="Pfam" id="PF17172">
    <property type="entry name" value="GST_N_4"/>
    <property type="match status" value="1"/>
</dbReference>
<feature type="domain" description="Metaxin glutathione S-transferase" evidence="1">
    <location>
        <begin position="166"/>
        <end position="226"/>
    </location>
</feature>
<dbReference type="RefSeq" id="WP_072711896.1">
    <property type="nucleotide sequence ID" value="NZ_CP016796.1"/>
</dbReference>
<keyword evidence="3" id="KW-0808">Transferase</keyword>
<gene>
    <name evidence="3" type="ORF">F7310_03785</name>
</gene>
<dbReference type="Pfam" id="PF17171">
    <property type="entry name" value="GST_C_6"/>
    <property type="match status" value="1"/>
</dbReference>
<dbReference type="KEGG" id="frx:F7310_03785"/>
<dbReference type="Proteomes" id="UP000184222">
    <property type="component" value="Chromosome"/>
</dbReference>
<dbReference type="InterPro" id="IPR033468">
    <property type="entry name" value="Metaxin_GST"/>
</dbReference>
<feature type="domain" description="Thioredoxin-like fold" evidence="2">
    <location>
        <begin position="19"/>
        <end position="116"/>
    </location>
</feature>
<dbReference type="EMBL" id="CP016796">
    <property type="protein sequence ID" value="API86525.1"/>
    <property type="molecule type" value="Genomic_DNA"/>
</dbReference>
<keyword evidence="4" id="KW-1185">Reference proteome</keyword>
<dbReference type="SFLD" id="SFLDG01180">
    <property type="entry name" value="SUF1"/>
    <property type="match status" value="1"/>
</dbReference>
<dbReference type="AlphaFoldDB" id="A0A1L4BRR5"/>
<dbReference type="SUPFAM" id="SSF47616">
    <property type="entry name" value="GST C-terminal domain-like"/>
    <property type="match status" value="1"/>
</dbReference>
<dbReference type="CDD" id="cd03080">
    <property type="entry name" value="GST_N_Metaxin_like"/>
    <property type="match status" value="1"/>
</dbReference>
<dbReference type="InterPro" id="IPR040079">
    <property type="entry name" value="Glutathione_S-Trfase"/>
</dbReference>
<dbReference type="SFLD" id="SFLDG01200">
    <property type="entry name" value="SUF1.1"/>
    <property type="match status" value="1"/>
</dbReference>
<sequence length="233" mass="26814">MIHLHQLPPLKDKSYSCSPFCLKLELYFKAMDINYKNHFNLEFNKSPTGKMPYIETMGKKFADSNLIIKMLEQQSQVNIDSHLDLEQKAISTAFIRLCEDSLYWVGVYSRWADKNNSTWKKDFIESTNLPKAMASIIYPVAKRNILRQLKAAGVVNLTNDEIYSKAEENLKAIADFVGSKKYCLNDQISLLDLVIFSFIIMIYDGSCGKHLQNFLAGLELTNFINNMQQIFNI</sequence>
<dbReference type="SFLD" id="SFLDS00019">
    <property type="entry name" value="Glutathione_Transferase_(cytos"/>
    <property type="match status" value="1"/>
</dbReference>
<proteinExistence type="predicted"/>